<dbReference type="InterPro" id="IPR018490">
    <property type="entry name" value="cNMP-bd_dom_sf"/>
</dbReference>
<dbReference type="SMART" id="SM00100">
    <property type="entry name" value="cNMP"/>
    <property type="match status" value="1"/>
</dbReference>
<comment type="caution">
    <text evidence="3">The sequence shown here is derived from an EMBL/GenBank/DDBJ whole genome shotgun (WGS) entry which is preliminary data.</text>
</comment>
<keyword evidence="1" id="KW-1133">Transmembrane helix</keyword>
<feature type="transmembrane region" description="Helical" evidence="1">
    <location>
        <begin position="113"/>
        <end position="134"/>
    </location>
</feature>
<dbReference type="CDD" id="cd00038">
    <property type="entry name" value="CAP_ED"/>
    <property type="match status" value="1"/>
</dbReference>
<dbReference type="InterPro" id="IPR014710">
    <property type="entry name" value="RmlC-like_jellyroll"/>
</dbReference>
<reference evidence="4" key="1">
    <citation type="submission" date="2023-01" db="EMBL/GenBank/DDBJ databases">
        <title>Key to firefly adult light organ development and bioluminescence: homeobox transcription factors regulate luciferase expression and transportation to peroxisome.</title>
        <authorList>
            <person name="Fu X."/>
        </authorList>
    </citation>
    <scope>NUCLEOTIDE SEQUENCE [LARGE SCALE GENOMIC DNA]</scope>
</reference>
<dbReference type="EMBL" id="JARPUR010000006">
    <property type="protein sequence ID" value="KAK4874534.1"/>
    <property type="molecule type" value="Genomic_DNA"/>
</dbReference>
<dbReference type="AlphaFoldDB" id="A0AAN7PR67"/>
<organism evidence="3 4">
    <name type="scientific">Aquatica leii</name>
    <dbReference type="NCBI Taxonomy" id="1421715"/>
    <lineage>
        <taxon>Eukaryota</taxon>
        <taxon>Metazoa</taxon>
        <taxon>Ecdysozoa</taxon>
        <taxon>Arthropoda</taxon>
        <taxon>Hexapoda</taxon>
        <taxon>Insecta</taxon>
        <taxon>Pterygota</taxon>
        <taxon>Neoptera</taxon>
        <taxon>Endopterygota</taxon>
        <taxon>Coleoptera</taxon>
        <taxon>Polyphaga</taxon>
        <taxon>Elateriformia</taxon>
        <taxon>Elateroidea</taxon>
        <taxon>Lampyridae</taxon>
        <taxon>Luciolinae</taxon>
        <taxon>Aquatica</taxon>
    </lineage>
</organism>
<accession>A0AAN7PR67</accession>
<evidence type="ECO:0000313" key="3">
    <source>
        <dbReference type="EMBL" id="KAK4874534.1"/>
    </source>
</evidence>
<dbReference type="SUPFAM" id="SSF81324">
    <property type="entry name" value="Voltage-gated potassium channels"/>
    <property type="match status" value="1"/>
</dbReference>
<keyword evidence="4" id="KW-1185">Reference proteome</keyword>
<dbReference type="PANTHER" id="PTHR45689">
    <property type="entry name" value="I[[H]] CHANNEL, ISOFORM E"/>
    <property type="match status" value="1"/>
</dbReference>
<dbReference type="InterPro" id="IPR000595">
    <property type="entry name" value="cNMP-bd_dom"/>
</dbReference>
<feature type="transmembrane region" description="Helical" evidence="1">
    <location>
        <begin position="49"/>
        <end position="74"/>
    </location>
</feature>
<dbReference type="Proteomes" id="UP001353858">
    <property type="component" value="Unassembled WGS sequence"/>
</dbReference>
<feature type="transmembrane region" description="Helical" evidence="1">
    <location>
        <begin position="218"/>
        <end position="238"/>
    </location>
</feature>
<dbReference type="PANTHER" id="PTHR45689:SF14">
    <property type="entry name" value="CYCLIC NUCLEOTIDE-GATED CATION CHANNEL SUBUNIT A-LIKE PROTEIN"/>
    <property type="match status" value="1"/>
</dbReference>
<keyword evidence="1" id="KW-0812">Transmembrane</keyword>
<dbReference type="Gene3D" id="1.10.287.630">
    <property type="entry name" value="Helix hairpin bin"/>
    <property type="match status" value="1"/>
</dbReference>
<name>A0AAN7PR67_9COLE</name>
<feature type="domain" description="Cyclic nucleotide-binding" evidence="2">
    <location>
        <begin position="352"/>
        <end position="472"/>
    </location>
</feature>
<dbReference type="GO" id="GO:0035725">
    <property type="term" value="P:sodium ion transmembrane transport"/>
    <property type="evidence" value="ECO:0007669"/>
    <property type="project" value="TreeGrafter"/>
</dbReference>
<sequence length="484" mass="56122">MLTVSDTGINSKLVLRSSAAIREEKIRHFNESYYMIHPFSNARERWDEVMMCVFFGLFILIPIKAAMSGIAWSIHVPKASLDIICCCDIFISFVSGYHNVITNKIILDRYKVAIYYLKTYFFIDFISSVAPTFMVFFCDYSDTCKIFVYASYLKILRIGSFLHSLDRLRDVSGFLRQFSVYNFKIFKMVVICLIGFLWTTSFYHIYRVNKTNTKPLNFFKSLLYSCLGSLYNLLLIGYGLEKINDTDHMFYVSICLMIGVVLEVFIYAQALHMLHTNLSVSNKYQNLMKQLQEFIRYKQLPDCMRKRILQFFDFKFEKSYFKESEILDTLSENLKQDIVLCICQNLIEKVEFFHELPATLLMRIVKCMKSEIFLRGDVIVKAGGAGECMYFISSGTTAVYTDNGKEATNVCHLSDGCHFGEVSLIMDNEKRIATVVAIECCDLYTLSRKDFQKAVEPYPELKHNMKKLAEKRLQKTMVVATSVK</sequence>
<dbReference type="InterPro" id="IPR051413">
    <property type="entry name" value="K/Na_HCN_channel"/>
</dbReference>
<dbReference type="Gene3D" id="1.10.287.70">
    <property type="match status" value="1"/>
</dbReference>
<evidence type="ECO:0000256" key="1">
    <source>
        <dbReference type="SAM" id="Phobius"/>
    </source>
</evidence>
<gene>
    <name evidence="3" type="ORF">RN001_013894</name>
</gene>
<feature type="transmembrane region" description="Helical" evidence="1">
    <location>
        <begin position="185"/>
        <end position="206"/>
    </location>
</feature>
<feature type="transmembrane region" description="Helical" evidence="1">
    <location>
        <begin position="250"/>
        <end position="268"/>
    </location>
</feature>
<dbReference type="SUPFAM" id="SSF51206">
    <property type="entry name" value="cAMP-binding domain-like"/>
    <property type="match status" value="1"/>
</dbReference>
<feature type="transmembrane region" description="Helical" evidence="1">
    <location>
        <begin position="80"/>
        <end position="101"/>
    </location>
</feature>
<dbReference type="Pfam" id="PF00027">
    <property type="entry name" value="cNMP_binding"/>
    <property type="match status" value="1"/>
</dbReference>
<dbReference type="GO" id="GO:0098855">
    <property type="term" value="C:HCN channel complex"/>
    <property type="evidence" value="ECO:0007669"/>
    <property type="project" value="TreeGrafter"/>
</dbReference>
<dbReference type="PROSITE" id="PS50042">
    <property type="entry name" value="CNMP_BINDING_3"/>
    <property type="match status" value="1"/>
</dbReference>
<evidence type="ECO:0000313" key="4">
    <source>
        <dbReference type="Proteomes" id="UP001353858"/>
    </source>
</evidence>
<dbReference type="Gene3D" id="2.60.120.10">
    <property type="entry name" value="Jelly Rolls"/>
    <property type="match status" value="1"/>
</dbReference>
<feature type="transmembrane region" description="Helical" evidence="1">
    <location>
        <begin position="146"/>
        <end position="165"/>
    </location>
</feature>
<keyword evidence="1" id="KW-0472">Membrane</keyword>
<protein>
    <recommendedName>
        <fullName evidence="2">Cyclic nucleotide-binding domain-containing protein</fullName>
    </recommendedName>
</protein>
<dbReference type="GO" id="GO:0003254">
    <property type="term" value="P:regulation of membrane depolarization"/>
    <property type="evidence" value="ECO:0007669"/>
    <property type="project" value="TreeGrafter"/>
</dbReference>
<evidence type="ECO:0000259" key="2">
    <source>
        <dbReference type="PROSITE" id="PS50042"/>
    </source>
</evidence>
<proteinExistence type="predicted"/>
<dbReference type="GO" id="GO:0005249">
    <property type="term" value="F:voltage-gated potassium channel activity"/>
    <property type="evidence" value="ECO:0007669"/>
    <property type="project" value="TreeGrafter"/>
</dbReference>